<comment type="caution">
    <text evidence="2">The sequence shown here is derived from an EMBL/GenBank/DDBJ whole genome shotgun (WGS) entry which is preliminary data.</text>
</comment>
<feature type="transmembrane region" description="Helical" evidence="1">
    <location>
        <begin position="190"/>
        <end position="210"/>
    </location>
</feature>
<proteinExistence type="predicted"/>
<sequence length="274" mass="27683">MAPRSPTGVVLGLAGHTSGMGQVMKLVVVVSAVIAVVGSFIGSGAWIGTPIAEAAGGALSATSTLVAPAGTAFSIWSVVYGGFLAYAIWQFLPGRTVRHEALRPAIAVSMLLNAAWILSVQAGLLWLSVVIIASLLAVLARVFVLLQRQRPENGIDAVITDGTMGLYLGWVCVATIANVTAWLVDLGITSAATTWAVIVLAVAAMVGVGLATGSRGAIAPSIGIVWGLAWVAQGRLGGEVANTAVGISAVLAALLVGVYTAGVRLDLTGAHPAK</sequence>
<organism evidence="2">
    <name type="scientific">Nocardia globerula</name>
    <dbReference type="NCBI Taxonomy" id="1818"/>
    <lineage>
        <taxon>Bacteria</taxon>
        <taxon>Bacillati</taxon>
        <taxon>Actinomycetota</taxon>
        <taxon>Actinomycetes</taxon>
        <taxon>Mycobacteriales</taxon>
        <taxon>Nocardiaceae</taxon>
        <taxon>Nocardia</taxon>
    </lineage>
</organism>
<feature type="transmembrane region" description="Helical" evidence="1">
    <location>
        <begin position="67"/>
        <end position="89"/>
    </location>
</feature>
<feature type="transmembrane region" description="Helical" evidence="1">
    <location>
        <begin position="245"/>
        <end position="265"/>
    </location>
</feature>
<dbReference type="Gene3D" id="1.20.1260.100">
    <property type="entry name" value="TspO/MBR protein"/>
    <property type="match status" value="1"/>
</dbReference>
<feature type="transmembrane region" description="Helical" evidence="1">
    <location>
        <begin position="26"/>
        <end position="47"/>
    </location>
</feature>
<feature type="transmembrane region" description="Helical" evidence="1">
    <location>
        <begin position="165"/>
        <end position="184"/>
    </location>
</feature>
<reference evidence="2" key="1">
    <citation type="submission" date="2019-07" db="EMBL/GenBank/DDBJ databases">
        <title>Genomic Encyclopedia of Type Strains, Phase IV (KMG-IV): sequencing the most valuable type-strain genomes for metagenomic binning, comparative biology and taxonomic classification.</title>
        <authorList>
            <person name="Goeker M."/>
        </authorList>
    </citation>
    <scope>NUCLEOTIDE SEQUENCE</scope>
    <source>
        <strain evidence="2">DSM 44596</strain>
    </source>
</reference>
<keyword evidence="1" id="KW-0472">Membrane</keyword>
<name>A0A652YKL6_NOCGL</name>
<feature type="transmembrane region" description="Helical" evidence="1">
    <location>
        <begin position="101"/>
        <end position="118"/>
    </location>
</feature>
<gene>
    <name evidence="2" type="ORF">FNL38_107389</name>
</gene>
<keyword evidence="1" id="KW-0812">Transmembrane</keyword>
<feature type="transmembrane region" description="Helical" evidence="1">
    <location>
        <begin position="124"/>
        <end position="144"/>
    </location>
</feature>
<evidence type="ECO:0000313" key="2">
    <source>
        <dbReference type="EMBL" id="TYQ01966.1"/>
    </source>
</evidence>
<feature type="transmembrane region" description="Helical" evidence="1">
    <location>
        <begin position="217"/>
        <end position="233"/>
    </location>
</feature>
<keyword evidence="1" id="KW-1133">Transmembrane helix</keyword>
<accession>A0A652YKL6</accession>
<dbReference type="InterPro" id="IPR038330">
    <property type="entry name" value="TspO/MBR-related_sf"/>
</dbReference>
<evidence type="ECO:0000256" key="1">
    <source>
        <dbReference type="SAM" id="Phobius"/>
    </source>
</evidence>
<dbReference type="AlphaFoldDB" id="A0A652YKL6"/>
<protein>
    <submittedName>
        <fullName evidence="2">TspO/MBR related protein</fullName>
    </submittedName>
</protein>
<dbReference type="EMBL" id="VNIQ01000007">
    <property type="protein sequence ID" value="TYQ01966.1"/>
    <property type="molecule type" value="Genomic_DNA"/>
</dbReference>